<protein>
    <submittedName>
        <fullName evidence="1">Uncharacterized protein</fullName>
    </submittedName>
</protein>
<dbReference type="HOGENOM" id="CLU_2980310_0_0_1"/>
<sequence>MPSIPAPPLARYQYLISRRGDFVLSVFAGSLSYYFYERDNPRENGKTLWCLFKRRIKV</sequence>
<dbReference type="AlphaFoldDB" id="A0A015NFG3"/>
<dbReference type="Pfam" id="PF11654">
    <property type="entry name" value="NCE101"/>
    <property type="match status" value="1"/>
</dbReference>
<name>A0A015NFG3_RHIIW</name>
<reference evidence="1 2" key="1">
    <citation type="submission" date="2014-02" db="EMBL/GenBank/DDBJ databases">
        <title>Single nucleus genome sequencing reveals high similarity among nuclei of an endomycorrhizal fungus.</title>
        <authorList>
            <person name="Lin K."/>
            <person name="Geurts R."/>
            <person name="Zhang Z."/>
            <person name="Limpens E."/>
            <person name="Saunders D.G."/>
            <person name="Mu D."/>
            <person name="Pang E."/>
            <person name="Cao H."/>
            <person name="Cha H."/>
            <person name="Lin T."/>
            <person name="Zhou Q."/>
            <person name="Shang Y."/>
            <person name="Li Y."/>
            <person name="Ivanov S."/>
            <person name="Sharma T."/>
            <person name="Velzen R.V."/>
            <person name="Ruijter N.D."/>
            <person name="Aanen D.K."/>
            <person name="Win J."/>
            <person name="Kamoun S."/>
            <person name="Bisseling T."/>
            <person name="Huang S."/>
        </authorList>
    </citation>
    <scope>NUCLEOTIDE SEQUENCE [LARGE SCALE GENOMIC DNA]</scope>
    <source>
        <strain evidence="2">DAOM197198w</strain>
    </source>
</reference>
<organism evidence="1 2">
    <name type="scientific">Rhizophagus irregularis (strain DAOM 197198w)</name>
    <name type="common">Glomus intraradices</name>
    <dbReference type="NCBI Taxonomy" id="1432141"/>
    <lineage>
        <taxon>Eukaryota</taxon>
        <taxon>Fungi</taxon>
        <taxon>Fungi incertae sedis</taxon>
        <taxon>Mucoromycota</taxon>
        <taxon>Glomeromycotina</taxon>
        <taxon>Glomeromycetes</taxon>
        <taxon>Glomerales</taxon>
        <taxon>Glomeraceae</taxon>
        <taxon>Rhizophagus</taxon>
    </lineage>
</organism>
<dbReference type="Proteomes" id="UP000022910">
    <property type="component" value="Unassembled WGS sequence"/>
</dbReference>
<comment type="caution">
    <text evidence="1">The sequence shown here is derived from an EMBL/GenBank/DDBJ whole genome shotgun (WGS) entry which is preliminary data.</text>
</comment>
<dbReference type="EMBL" id="JEMT01009673">
    <property type="protein sequence ID" value="EXX78083.1"/>
    <property type="molecule type" value="Genomic_DNA"/>
</dbReference>
<evidence type="ECO:0000313" key="1">
    <source>
        <dbReference type="EMBL" id="EXX78083.1"/>
    </source>
</evidence>
<dbReference type="GO" id="GO:0009306">
    <property type="term" value="P:protein secretion"/>
    <property type="evidence" value="ECO:0007669"/>
    <property type="project" value="InterPro"/>
</dbReference>
<dbReference type="OrthoDB" id="2155101at2759"/>
<gene>
    <name evidence="1" type="ORF">RirG_018130</name>
</gene>
<accession>A0A015NFG3</accession>
<keyword evidence="2" id="KW-1185">Reference proteome</keyword>
<evidence type="ECO:0000313" key="2">
    <source>
        <dbReference type="Proteomes" id="UP000022910"/>
    </source>
</evidence>
<dbReference type="InterPro" id="IPR024242">
    <property type="entry name" value="NCE101"/>
</dbReference>
<proteinExistence type="predicted"/>